<proteinExistence type="predicted"/>
<dbReference type="SFLD" id="SFLDS00032">
    <property type="entry name" value="Radical_SAM_3-amino-3-carboxyp"/>
    <property type="match status" value="1"/>
</dbReference>
<dbReference type="GO" id="GO:0017183">
    <property type="term" value="P:protein histidyl modification to diphthamide"/>
    <property type="evidence" value="ECO:0007669"/>
    <property type="project" value="InterPro"/>
</dbReference>
<dbReference type="AlphaFoldDB" id="A0A9P5TJ52"/>
<dbReference type="PANTHER" id="PTHR10762">
    <property type="entry name" value="DIPHTHAMIDE BIOSYNTHESIS PROTEIN"/>
    <property type="match status" value="1"/>
</dbReference>
<dbReference type="GO" id="GO:0090560">
    <property type="term" value="F:2-(3-amino-3-carboxypropyl)histidine synthase activity"/>
    <property type="evidence" value="ECO:0007669"/>
    <property type="project" value="InterPro"/>
</dbReference>
<dbReference type="NCBIfam" id="TIGR00322">
    <property type="entry name" value="diphth2_R"/>
    <property type="match status" value="1"/>
</dbReference>
<dbReference type="InterPro" id="IPR042263">
    <property type="entry name" value="DPH1/DPH2_1"/>
</dbReference>
<protein>
    <submittedName>
        <fullName evidence="1">Uncharacterized protein</fullName>
    </submittedName>
</protein>
<dbReference type="Gene3D" id="3.40.50.11840">
    <property type="entry name" value="Diphthamide synthesis DPH1/DPH2 domain 1"/>
    <property type="match status" value="1"/>
</dbReference>
<keyword evidence="2" id="KW-1185">Reference proteome</keyword>
<sequence length="111" mass="12496">MSSSTPTTSFSASGEDAITQSIQIVPDTTADQLSAHEFEQFYDIERTSQEIVKADYQRIALQFPDELLHDSVPIHHRLKRRISELDSESGSATSRELYVLADTSYGRYVNP</sequence>
<dbReference type="Proteomes" id="UP000724874">
    <property type="component" value="Unassembled WGS sequence"/>
</dbReference>
<dbReference type="InterPro" id="IPR016435">
    <property type="entry name" value="DPH1/DPH2"/>
</dbReference>
<dbReference type="EMBL" id="JADNYJ010000092">
    <property type="protein sequence ID" value="KAF8887022.1"/>
    <property type="molecule type" value="Genomic_DNA"/>
</dbReference>
<gene>
    <name evidence="1" type="ORF">CPB84DRAFT_1684756</name>
</gene>
<reference evidence="1" key="1">
    <citation type="submission" date="2020-11" db="EMBL/GenBank/DDBJ databases">
        <authorList>
            <consortium name="DOE Joint Genome Institute"/>
            <person name="Ahrendt S."/>
            <person name="Riley R."/>
            <person name="Andreopoulos W."/>
            <person name="LaButti K."/>
            <person name="Pangilinan J."/>
            <person name="Ruiz-duenas F.J."/>
            <person name="Barrasa J.M."/>
            <person name="Sanchez-Garcia M."/>
            <person name="Camarero S."/>
            <person name="Miyauchi S."/>
            <person name="Serrano A."/>
            <person name="Linde D."/>
            <person name="Babiker R."/>
            <person name="Drula E."/>
            <person name="Ayuso-Fernandez I."/>
            <person name="Pacheco R."/>
            <person name="Padilla G."/>
            <person name="Ferreira P."/>
            <person name="Barriuso J."/>
            <person name="Kellner H."/>
            <person name="Castanera R."/>
            <person name="Alfaro M."/>
            <person name="Ramirez L."/>
            <person name="Pisabarro A.G."/>
            <person name="Kuo A."/>
            <person name="Tritt A."/>
            <person name="Lipzen A."/>
            <person name="He G."/>
            <person name="Yan M."/>
            <person name="Ng V."/>
            <person name="Cullen D."/>
            <person name="Martin F."/>
            <person name="Rosso M.-N."/>
            <person name="Henrissat B."/>
            <person name="Hibbett D."/>
            <person name="Martinez A.T."/>
            <person name="Grigoriev I.V."/>
        </authorList>
    </citation>
    <scope>NUCLEOTIDE SEQUENCE</scope>
    <source>
        <strain evidence="1">AH 44721</strain>
    </source>
</reference>
<accession>A0A9P5TJ52</accession>
<evidence type="ECO:0000313" key="2">
    <source>
        <dbReference type="Proteomes" id="UP000724874"/>
    </source>
</evidence>
<dbReference type="OrthoDB" id="449241at2759"/>
<evidence type="ECO:0000313" key="1">
    <source>
        <dbReference type="EMBL" id="KAF8887022.1"/>
    </source>
</evidence>
<organism evidence="1 2">
    <name type="scientific">Gymnopilus junonius</name>
    <name type="common">Spectacular rustgill mushroom</name>
    <name type="synonym">Gymnopilus spectabilis subsp. junonius</name>
    <dbReference type="NCBI Taxonomy" id="109634"/>
    <lineage>
        <taxon>Eukaryota</taxon>
        <taxon>Fungi</taxon>
        <taxon>Dikarya</taxon>
        <taxon>Basidiomycota</taxon>
        <taxon>Agaricomycotina</taxon>
        <taxon>Agaricomycetes</taxon>
        <taxon>Agaricomycetidae</taxon>
        <taxon>Agaricales</taxon>
        <taxon>Agaricineae</taxon>
        <taxon>Hymenogastraceae</taxon>
        <taxon>Gymnopilus</taxon>
    </lineage>
</organism>
<name>A0A9P5TJ52_GYMJU</name>
<dbReference type="PANTHER" id="PTHR10762:SF2">
    <property type="entry name" value="2-(3-AMINO-3-CARBOXYPROPYL)HISTIDINE SYNTHASE SUBUNIT 2"/>
    <property type="match status" value="1"/>
</dbReference>
<comment type="caution">
    <text evidence="1">The sequence shown here is derived from an EMBL/GenBank/DDBJ whole genome shotgun (WGS) entry which is preliminary data.</text>
</comment>